<sequence>MSTSMDTLEDVVPRAVAGDRAALERVLVLIQPPIRRYCASRIGNLDVAADDVVQDVCLALVTAIPKYRDMGKPFMAFVYGIAAHKLADAGRRSALRQTFSTAELPEEVSGEDGPEQVALGDELRSHAQALMNTLPPKYSKIILMRVVWGLTAPQTGEALGMTAGAVRVAQHRAMNMLRAELSNFSLLAARTAA</sequence>
<dbReference type="Gene3D" id="1.10.1740.10">
    <property type="match status" value="1"/>
</dbReference>
<dbReference type="PANTHER" id="PTHR43133">
    <property type="entry name" value="RNA POLYMERASE ECF-TYPE SIGMA FACTO"/>
    <property type="match status" value="1"/>
</dbReference>
<keyword evidence="9" id="KW-1185">Reference proteome</keyword>
<dbReference type="OrthoDB" id="160825at2"/>
<dbReference type="InterPro" id="IPR014284">
    <property type="entry name" value="RNA_pol_sigma-70_dom"/>
</dbReference>
<dbReference type="CDD" id="cd06171">
    <property type="entry name" value="Sigma70_r4"/>
    <property type="match status" value="1"/>
</dbReference>
<evidence type="ECO:0000259" key="6">
    <source>
        <dbReference type="Pfam" id="PF04542"/>
    </source>
</evidence>
<dbReference type="InterPro" id="IPR013325">
    <property type="entry name" value="RNA_pol_sigma_r2"/>
</dbReference>
<dbReference type="Gene3D" id="1.10.10.10">
    <property type="entry name" value="Winged helix-like DNA-binding domain superfamily/Winged helix DNA-binding domain"/>
    <property type="match status" value="1"/>
</dbReference>
<dbReference type="PANTHER" id="PTHR43133:SF58">
    <property type="entry name" value="ECF RNA POLYMERASE SIGMA FACTOR SIGD"/>
    <property type="match status" value="1"/>
</dbReference>
<dbReference type="InterPro" id="IPR007627">
    <property type="entry name" value="RNA_pol_sigma70_r2"/>
</dbReference>
<reference evidence="8 9" key="1">
    <citation type="journal article" date="2016" name="Genome Announc.">
        <title>Complete Genome and Plasmid Sequences for Rhodococcus fascians D188 and Draft Sequences for Rhodococcus Isolates PBTS 1 and PBTS 2.</title>
        <authorList>
            <person name="Stamler R.A."/>
            <person name="Vereecke D."/>
            <person name="Zhang Y."/>
            <person name="Schilkey F."/>
            <person name="Devitt N."/>
            <person name="Randall J.J."/>
        </authorList>
    </citation>
    <scope>NUCLEOTIDE SEQUENCE [LARGE SCALE GENOMIC DNA]</scope>
    <source>
        <strain evidence="8 9">PBTS2</strain>
    </source>
</reference>
<feature type="domain" description="RNA polymerase sigma-70 region 2" evidence="6">
    <location>
        <begin position="31"/>
        <end position="93"/>
    </location>
</feature>
<evidence type="ECO:0000256" key="3">
    <source>
        <dbReference type="ARBA" id="ARBA00023082"/>
    </source>
</evidence>
<dbReference type="RefSeq" id="WP_027495956.1">
    <property type="nucleotide sequence ID" value="NZ_CAKKLU010000011.1"/>
</dbReference>
<name>A0A143QLD6_RHOFA</name>
<dbReference type="GeneID" id="93552808"/>
<evidence type="ECO:0000313" key="9">
    <source>
        <dbReference type="Proteomes" id="UP000076038"/>
    </source>
</evidence>
<protein>
    <submittedName>
        <fullName evidence="8">ECF RNA polymerase sigma factor SigD</fullName>
    </submittedName>
</protein>
<keyword evidence="3" id="KW-0731">Sigma factor</keyword>
<evidence type="ECO:0000313" key="8">
    <source>
        <dbReference type="EMBL" id="AMY23983.1"/>
    </source>
</evidence>
<proteinExistence type="inferred from homology"/>
<dbReference type="Proteomes" id="UP000076038">
    <property type="component" value="Chromosome"/>
</dbReference>
<dbReference type="InterPro" id="IPR013324">
    <property type="entry name" value="RNA_pol_sigma_r3/r4-like"/>
</dbReference>
<comment type="similarity">
    <text evidence="1">Belongs to the sigma-70 factor family. ECF subfamily.</text>
</comment>
<gene>
    <name evidence="8" type="primary">sigD_1</name>
    <name evidence="8" type="ORF">A3Q41_02688</name>
</gene>
<evidence type="ECO:0000256" key="5">
    <source>
        <dbReference type="ARBA" id="ARBA00023163"/>
    </source>
</evidence>
<dbReference type="NCBIfam" id="NF007230">
    <property type="entry name" value="PRK09648.1"/>
    <property type="match status" value="1"/>
</dbReference>
<dbReference type="InterPro" id="IPR036388">
    <property type="entry name" value="WH-like_DNA-bd_sf"/>
</dbReference>
<evidence type="ECO:0000256" key="4">
    <source>
        <dbReference type="ARBA" id="ARBA00023125"/>
    </source>
</evidence>
<dbReference type="Pfam" id="PF04542">
    <property type="entry name" value="Sigma70_r2"/>
    <property type="match status" value="1"/>
</dbReference>
<dbReference type="NCBIfam" id="TIGR02937">
    <property type="entry name" value="sigma70-ECF"/>
    <property type="match status" value="1"/>
</dbReference>
<dbReference type="EMBL" id="CP015220">
    <property type="protein sequence ID" value="AMY23983.1"/>
    <property type="molecule type" value="Genomic_DNA"/>
</dbReference>
<evidence type="ECO:0000256" key="1">
    <source>
        <dbReference type="ARBA" id="ARBA00010641"/>
    </source>
</evidence>
<dbReference type="SUPFAM" id="SSF88659">
    <property type="entry name" value="Sigma3 and sigma4 domains of RNA polymerase sigma factors"/>
    <property type="match status" value="1"/>
</dbReference>
<dbReference type="GO" id="GO:0016987">
    <property type="term" value="F:sigma factor activity"/>
    <property type="evidence" value="ECO:0007669"/>
    <property type="project" value="UniProtKB-KW"/>
</dbReference>
<dbReference type="KEGG" id="rhs:A3Q41_02688"/>
<dbReference type="Pfam" id="PF08281">
    <property type="entry name" value="Sigma70_r4_2"/>
    <property type="match status" value="1"/>
</dbReference>
<dbReference type="GO" id="GO:0006352">
    <property type="term" value="P:DNA-templated transcription initiation"/>
    <property type="evidence" value="ECO:0007669"/>
    <property type="project" value="InterPro"/>
</dbReference>
<evidence type="ECO:0000256" key="2">
    <source>
        <dbReference type="ARBA" id="ARBA00023015"/>
    </source>
</evidence>
<keyword evidence="2" id="KW-0805">Transcription regulation</keyword>
<dbReference type="GO" id="GO:0003677">
    <property type="term" value="F:DNA binding"/>
    <property type="evidence" value="ECO:0007669"/>
    <property type="project" value="UniProtKB-KW"/>
</dbReference>
<dbReference type="AlphaFoldDB" id="A0A143QLD6"/>
<accession>A0A143QLD6</accession>
<dbReference type="InterPro" id="IPR013249">
    <property type="entry name" value="RNA_pol_sigma70_r4_t2"/>
</dbReference>
<dbReference type="PATRIC" id="fig|1653479.3.peg.2718"/>
<reference evidence="9" key="2">
    <citation type="submission" date="2016-04" db="EMBL/GenBank/DDBJ databases">
        <title>Complete Genome and Plasmid Sequences for Rhodococcus fascians D188 and Draft Sequences for Rhodococcus spp. Isolates PBTS 1 and PBTS 2.</title>
        <authorList>
            <person name="Stamer R."/>
            <person name="Vereecke D."/>
            <person name="Zhang Y."/>
            <person name="Schilkey F."/>
            <person name="Devitt N."/>
            <person name="Randall J."/>
        </authorList>
    </citation>
    <scope>NUCLEOTIDE SEQUENCE [LARGE SCALE GENOMIC DNA]</scope>
    <source>
        <strain evidence="9">PBTS2</strain>
    </source>
</reference>
<keyword evidence="5" id="KW-0804">Transcription</keyword>
<organism evidence="8 9">
    <name type="scientific">Rhodococcoides fascians</name>
    <name type="common">Rhodococcus fascians</name>
    <dbReference type="NCBI Taxonomy" id="1828"/>
    <lineage>
        <taxon>Bacteria</taxon>
        <taxon>Bacillati</taxon>
        <taxon>Actinomycetota</taxon>
        <taxon>Actinomycetes</taxon>
        <taxon>Mycobacteriales</taxon>
        <taxon>Nocardiaceae</taxon>
        <taxon>Rhodococcoides</taxon>
    </lineage>
</organism>
<feature type="domain" description="RNA polymerase sigma factor 70 region 4 type 2" evidence="7">
    <location>
        <begin position="128"/>
        <end position="176"/>
    </location>
</feature>
<evidence type="ECO:0000259" key="7">
    <source>
        <dbReference type="Pfam" id="PF08281"/>
    </source>
</evidence>
<dbReference type="InterPro" id="IPR039425">
    <property type="entry name" value="RNA_pol_sigma-70-like"/>
</dbReference>
<dbReference type="SUPFAM" id="SSF88946">
    <property type="entry name" value="Sigma2 domain of RNA polymerase sigma factors"/>
    <property type="match status" value="1"/>
</dbReference>
<keyword evidence="4" id="KW-0238">DNA-binding</keyword>